<protein>
    <submittedName>
        <fullName evidence="1">Uncharacterized protein</fullName>
    </submittedName>
</protein>
<keyword evidence="2" id="KW-1185">Reference proteome</keyword>
<gene>
    <name evidence="1" type="ORF">ACFSDE_17385</name>
</gene>
<organism evidence="1 2">
    <name type="scientific">Nocardioides aestuarii</name>
    <dbReference type="NCBI Taxonomy" id="252231"/>
    <lineage>
        <taxon>Bacteria</taxon>
        <taxon>Bacillati</taxon>
        <taxon>Actinomycetota</taxon>
        <taxon>Actinomycetes</taxon>
        <taxon>Propionibacteriales</taxon>
        <taxon>Nocardioidaceae</taxon>
        <taxon>Nocardioides</taxon>
    </lineage>
</organism>
<sequence>MLRDDRDRLDRVEEQLWRYATQPTEISVVPFPDRGEVLVLLAELHRLRADRPAAQVETLEARAAALRDTHASS</sequence>
<name>A0ABW4TSY8_9ACTN</name>
<dbReference type="Proteomes" id="UP001597351">
    <property type="component" value="Unassembled WGS sequence"/>
</dbReference>
<proteinExistence type="predicted"/>
<dbReference type="EMBL" id="JBHUGD010000003">
    <property type="protein sequence ID" value="MFD1948578.1"/>
    <property type="molecule type" value="Genomic_DNA"/>
</dbReference>
<evidence type="ECO:0000313" key="2">
    <source>
        <dbReference type="Proteomes" id="UP001597351"/>
    </source>
</evidence>
<accession>A0ABW4TSY8</accession>
<evidence type="ECO:0000313" key="1">
    <source>
        <dbReference type="EMBL" id="MFD1948578.1"/>
    </source>
</evidence>
<dbReference type="RefSeq" id="WP_343920767.1">
    <property type="nucleotide sequence ID" value="NZ_BAAAJT010000002.1"/>
</dbReference>
<reference evidence="2" key="1">
    <citation type="journal article" date="2019" name="Int. J. Syst. Evol. Microbiol.">
        <title>The Global Catalogue of Microorganisms (GCM) 10K type strain sequencing project: providing services to taxonomists for standard genome sequencing and annotation.</title>
        <authorList>
            <consortium name="The Broad Institute Genomics Platform"/>
            <consortium name="The Broad Institute Genome Sequencing Center for Infectious Disease"/>
            <person name="Wu L."/>
            <person name="Ma J."/>
        </authorList>
    </citation>
    <scope>NUCLEOTIDE SEQUENCE [LARGE SCALE GENOMIC DNA]</scope>
    <source>
        <strain evidence="2">CGMCC 1.12477</strain>
    </source>
</reference>
<comment type="caution">
    <text evidence="1">The sequence shown here is derived from an EMBL/GenBank/DDBJ whole genome shotgun (WGS) entry which is preliminary data.</text>
</comment>